<dbReference type="AlphaFoldDB" id="A0A9D4LSG5"/>
<protein>
    <submittedName>
        <fullName evidence="1">Uncharacterized protein</fullName>
    </submittedName>
</protein>
<evidence type="ECO:0000313" key="1">
    <source>
        <dbReference type="EMBL" id="KAH3862046.1"/>
    </source>
</evidence>
<keyword evidence="2" id="KW-1185">Reference proteome</keyword>
<sequence>MQSGISDTLGLMIRPTTSSSSASLTNSCLAQVQHTWAESRARFETAFTWLGPRDQLSSLVERYS</sequence>
<reference evidence="1" key="2">
    <citation type="submission" date="2020-11" db="EMBL/GenBank/DDBJ databases">
        <authorList>
            <person name="McCartney M.A."/>
            <person name="Auch B."/>
            <person name="Kono T."/>
            <person name="Mallez S."/>
            <person name="Becker A."/>
            <person name="Gohl D.M."/>
            <person name="Silverstein K.A.T."/>
            <person name="Koren S."/>
            <person name="Bechman K.B."/>
            <person name="Herman A."/>
            <person name="Abrahante J.E."/>
            <person name="Garbe J."/>
        </authorList>
    </citation>
    <scope>NUCLEOTIDE SEQUENCE</scope>
    <source>
        <strain evidence="1">Duluth1</strain>
        <tissue evidence="1">Whole animal</tissue>
    </source>
</reference>
<comment type="caution">
    <text evidence="1">The sequence shown here is derived from an EMBL/GenBank/DDBJ whole genome shotgun (WGS) entry which is preliminary data.</text>
</comment>
<reference evidence="1" key="1">
    <citation type="journal article" date="2019" name="bioRxiv">
        <title>The Genome of the Zebra Mussel, Dreissena polymorpha: A Resource for Invasive Species Research.</title>
        <authorList>
            <person name="McCartney M.A."/>
            <person name="Auch B."/>
            <person name="Kono T."/>
            <person name="Mallez S."/>
            <person name="Zhang Y."/>
            <person name="Obille A."/>
            <person name="Becker A."/>
            <person name="Abrahante J.E."/>
            <person name="Garbe J."/>
            <person name="Badalamenti J.P."/>
            <person name="Herman A."/>
            <person name="Mangelson H."/>
            <person name="Liachko I."/>
            <person name="Sullivan S."/>
            <person name="Sone E.D."/>
            <person name="Koren S."/>
            <person name="Silverstein K.A.T."/>
            <person name="Beckman K.B."/>
            <person name="Gohl D.M."/>
        </authorList>
    </citation>
    <scope>NUCLEOTIDE SEQUENCE</scope>
    <source>
        <strain evidence="1">Duluth1</strain>
        <tissue evidence="1">Whole animal</tissue>
    </source>
</reference>
<dbReference type="EMBL" id="JAIWYP010000002">
    <property type="protein sequence ID" value="KAH3862046.1"/>
    <property type="molecule type" value="Genomic_DNA"/>
</dbReference>
<name>A0A9D4LSG5_DREPO</name>
<proteinExistence type="predicted"/>
<dbReference type="Proteomes" id="UP000828390">
    <property type="component" value="Unassembled WGS sequence"/>
</dbReference>
<evidence type="ECO:0000313" key="2">
    <source>
        <dbReference type="Proteomes" id="UP000828390"/>
    </source>
</evidence>
<gene>
    <name evidence="1" type="ORF">DPMN_025002</name>
</gene>
<accession>A0A9D4LSG5</accession>
<organism evidence="1 2">
    <name type="scientific">Dreissena polymorpha</name>
    <name type="common">Zebra mussel</name>
    <name type="synonym">Mytilus polymorpha</name>
    <dbReference type="NCBI Taxonomy" id="45954"/>
    <lineage>
        <taxon>Eukaryota</taxon>
        <taxon>Metazoa</taxon>
        <taxon>Spiralia</taxon>
        <taxon>Lophotrochozoa</taxon>
        <taxon>Mollusca</taxon>
        <taxon>Bivalvia</taxon>
        <taxon>Autobranchia</taxon>
        <taxon>Heteroconchia</taxon>
        <taxon>Euheterodonta</taxon>
        <taxon>Imparidentia</taxon>
        <taxon>Neoheterodontei</taxon>
        <taxon>Myida</taxon>
        <taxon>Dreissenoidea</taxon>
        <taxon>Dreissenidae</taxon>
        <taxon>Dreissena</taxon>
    </lineage>
</organism>